<dbReference type="PANTHER" id="PTHR30040:SF2">
    <property type="entry name" value="FAD:PROTEIN FMN TRANSFERASE"/>
    <property type="match status" value="1"/>
</dbReference>
<evidence type="ECO:0000256" key="6">
    <source>
        <dbReference type="ARBA" id="ARBA00022723"/>
    </source>
</evidence>
<evidence type="ECO:0000256" key="1">
    <source>
        <dbReference type="ARBA" id="ARBA00001946"/>
    </source>
</evidence>
<organism evidence="11 12">
    <name type="scientific">Microlunatus capsulatus</name>
    <dbReference type="NCBI Taxonomy" id="99117"/>
    <lineage>
        <taxon>Bacteria</taxon>
        <taxon>Bacillati</taxon>
        <taxon>Actinomycetota</taxon>
        <taxon>Actinomycetes</taxon>
        <taxon>Propionibacteriales</taxon>
        <taxon>Propionibacteriaceae</taxon>
        <taxon>Microlunatus</taxon>
    </lineage>
</organism>
<evidence type="ECO:0000256" key="4">
    <source>
        <dbReference type="ARBA" id="ARBA00022630"/>
    </source>
</evidence>
<keyword evidence="4" id="KW-0285">Flavoprotein</keyword>
<comment type="cofactor">
    <cofactor evidence="1">
        <name>Mg(2+)</name>
        <dbReference type="ChEBI" id="CHEBI:18420"/>
    </cofactor>
</comment>
<dbReference type="Gene3D" id="3.10.520.10">
    <property type="entry name" value="ApbE-like domains"/>
    <property type="match status" value="2"/>
</dbReference>
<reference evidence="11 12" key="1">
    <citation type="submission" date="2021-03" db="EMBL/GenBank/DDBJ databases">
        <title>Sequencing the genomes of 1000 actinobacteria strains.</title>
        <authorList>
            <person name="Klenk H.-P."/>
        </authorList>
    </citation>
    <scope>NUCLEOTIDE SEQUENCE [LARGE SCALE GENOMIC DNA]</scope>
    <source>
        <strain evidence="11 12">DSM 12936</strain>
    </source>
</reference>
<keyword evidence="5" id="KW-0808">Transferase</keyword>
<dbReference type="PANTHER" id="PTHR30040">
    <property type="entry name" value="THIAMINE BIOSYNTHESIS LIPOPROTEIN APBE"/>
    <property type="match status" value="1"/>
</dbReference>
<dbReference type="Proteomes" id="UP000758168">
    <property type="component" value="Unassembled WGS sequence"/>
</dbReference>
<comment type="caution">
    <text evidence="11">The sequence shown here is derived from an EMBL/GenBank/DDBJ whole genome shotgun (WGS) entry which is preliminary data.</text>
</comment>
<sequence>MTADVRAPEVGESPARRVGTVMGTVVSLALRGRHAGSTAGEAAWQEAMARLRHADALFSTYRADSVVSRVDRGELALPACPAEVQEVLALAERAHRDSGGAFAVWRPDVSGRPRLDPSGVVKGWAADRAAAALAVLDDTDFCLSVGGDLVCRTLDDAAPAWRIGIEHPHDVRRLVATVPVRTGAVATSGTARRGAHLVDARTGTPPAGIASVTVIGDDLAGVDVDATAAFALGPDAARWLRGRAGRTGLIVWSDGTTEVVTGGAAASPAPRC</sequence>
<dbReference type="Pfam" id="PF02424">
    <property type="entry name" value="ApbE"/>
    <property type="match status" value="2"/>
</dbReference>
<evidence type="ECO:0000256" key="10">
    <source>
        <dbReference type="ARBA" id="ARBA00048540"/>
    </source>
</evidence>
<comment type="catalytic activity">
    <reaction evidence="10">
        <text>L-threonyl-[protein] + FAD = FMN-L-threonyl-[protein] + AMP + H(+)</text>
        <dbReference type="Rhea" id="RHEA:36847"/>
        <dbReference type="Rhea" id="RHEA-COMP:11060"/>
        <dbReference type="Rhea" id="RHEA-COMP:11061"/>
        <dbReference type="ChEBI" id="CHEBI:15378"/>
        <dbReference type="ChEBI" id="CHEBI:30013"/>
        <dbReference type="ChEBI" id="CHEBI:57692"/>
        <dbReference type="ChEBI" id="CHEBI:74257"/>
        <dbReference type="ChEBI" id="CHEBI:456215"/>
        <dbReference type="EC" id="2.7.1.180"/>
    </reaction>
</comment>
<evidence type="ECO:0000256" key="7">
    <source>
        <dbReference type="ARBA" id="ARBA00022827"/>
    </source>
</evidence>
<evidence type="ECO:0000256" key="9">
    <source>
        <dbReference type="ARBA" id="ARBA00031306"/>
    </source>
</evidence>
<dbReference type="SUPFAM" id="SSF143631">
    <property type="entry name" value="ApbE-like"/>
    <property type="match status" value="1"/>
</dbReference>
<name>A0ABS4ZB74_9ACTN</name>
<dbReference type="RefSeq" id="WP_210056041.1">
    <property type="nucleotide sequence ID" value="NZ_BAAAMH010000003.1"/>
</dbReference>
<evidence type="ECO:0000256" key="5">
    <source>
        <dbReference type="ARBA" id="ARBA00022679"/>
    </source>
</evidence>
<dbReference type="EC" id="2.7.1.180" evidence="2"/>
<keyword evidence="12" id="KW-1185">Reference proteome</keyword>
<evidence type="ECO:0000256" key="3">
    <source>
        <dbReference type="ARBA" id="ARBA00016337"/>
    </source>
</evidence>
<dbReference type="InterPro" id="IPR003374">
    <property type="entry name" value="ApbE-like_sf"/>
</dbReference>
<dbReference type="EMBL" id="JAGIOB010000001">
    <property type="protein sequence ID" value="MBP2417463.1"/>
    <property type="molecule type" value="Genomic_DNA"/>
</dbReference>
<keyword evidence="6" id="KW-0479">Metal-binding</keyword>
<evidence type="ECO:0000313" key="11">
    <source>
        <dbReference type="EMBL" id="MBP2417463.1"/>
    </source>
</evidence>
<keyword evidence="11" id="KW-0449">Lipoprotein</keyword>
<keyword evidence="7" id="KW-0274">FAD</keyword>
<proteinExistence type="predicted"/>
<dbReference type="InterPro" id="IPR024932">
    <property type="entry name" value="ApbE"/>
</dbReference>
<gene>
    <name evidence="11" type="ORF">JOF54_002385</name>
</gene>
<keyword evidence="8" id="KW-0460">Magnesium</keyword>
<evidence type="ECO:0000313" key="12">
    <source>
        <dbReference type="Proteomes" id="UP000758168"/>
    </source>
</evidence>
<protein>
    <recommendedName>
        <fullName evidence="3">FAD:protein FMN transferase</fullName>
        <ecNumber evidence="2">2.7.1.180</ecNumber>
    </recommendedName>
    <alternativeName>
        <fullName evidence="9">Flavin transferase</fullName>
    </alternativeName>
</protein>
<accession>A0ABS4ZB74</accession>
<evidence type="ECO:0000256" key="2">
    <source>
        <dbReference type="ARBA" id="ARBA00011955"/>
    </source>
</evidence>
<evidence type="ECO:0000256" key="8">
    <source>
        <dbReference type="ARBA" id="ARBA00022842"/>
    </source>
</evidence>